<dbReference type="GO" id="GO:0006611">
    <property type="term" value="P:protein export from nucleus"/>
    <property type="evidence" value="ECO:0007669"/>
    <property type="project" value="TreeGrafter"/>
</dbReference>
<evidence type="ECO:0000256" key="4">
    <source>
        <dbReference type="ARBA" id="ARBA00022448"/>
    </source>
</evidence>
<dbReference type="PANTHER" id="PTHR12596:SF2">
    <property type="entry name" value="EXPORTIN-7 ISOFORM X1"/>
    <property type="match status" value="1"/>
</dbReference>
<comment type="caution">
    <text evidence="8">The sequence shown here is derived from an EMBL/GenBank/DDBJ whole genome shotgun (WGS) entry which is preliminary data.</text>
</comment>
<dbReference type="GO" id="GO:0005737">
    <property type="term" value="C:cytoplasm"/>
    <property type="evidence" value="ECO:0007669"/>
    <property type="project" value="UniProtKB-SubCell"/>
</dbReference>
<keyword evidence="9" id="KW-1185">Reference proteome</keyword>
<dbReference type="SUPFAM" id="SSF53067">
    <property type="entry name" value="Actin-like ATPase domain"/>
    <property type="match status" value="1"/>
</dbReference>
<dbReference type="AlphaFoldDB" id="A0A196SG95"/>
<evidence type="ECO:0000256" key="5">
    <source>
        <dbReference type="ARBA" id="ARBA00022490"/>
    </source>
</evidence>
<dbReference type="PANTHER" id="PTHR12596">
    <property type="entry name" value="EXPORTIN 4,7-RELATED"/>
    <property type="match status" value="1"/>
</dbReference>
<evidence type="ECO:0000256" key="7">
    <source>
        <dbReference type="ARBA" id="ARBA00023242"/>
    </source>
</evidence>
<proteinExistence type="inferred from homology"/>
<protein>
    <submittedName>
        <fullName evidence="8">Ran-binding protein 17</fullName>
    </submittedName>
</protein>
<dbReference type="GO" id="GO:0005643">
    <property type="term" value="C:nuclear pore"/>
    <property type="evidence" value="ECO:0007669"/>
    <property type="project" value="TreeGrafter"/>
</dbReference>
<dbReference type="Gene3D" id="3.30.420.40">
    <property type="match status" value="1"/>
</dbReference>
<evidence type="ECO:0000256" key="2">
    <source>
        <dbReference type="ARBA" id="ARBA00004496"/>
    </source>
</evidence>
<dbReference type="InterPro" id="IPR043129">
    <property type="entry name" value="ATPase_NBD"/>
</dbReference>
<evidence type="ECO:0000313" key="8">
    <source>
        <dbReference type="EMBL" id="OAO16080.1"/>
    </source>
</evidence>
<dbReference type="EMBL" id="LXWW01000100">
    <property type="protein sequence ID" value="OAO16080.1"/>
    <property type="molecule type" value="Genomic_DNA"/>
</dbReference>
<comment type="similarity">
    <text evidence="3">Belongs to the exportin family.</text>
</comment>
<keyword evidence="4" id="KW-0813">Transport</keyword>
<dbReference type="Proteomes" id="UP000078348">
    <property type="component" value="Unassembled WGS sequence"/>
</dbReference>
<organism evidence="8 9">
    <name type="scientific">Blastocystis sp. subtype 1 (strain ATCC 50177 / NandII)</name>
    <dbReference type="NCBI Taxonomy" id="478820"/>
    <lineage>
        <taxon>Eukaryota</taxon>
        <taxon>Sar</taxon>
        <taxon>Stramenopiles</taxon>
        <taxon>Bigyra</taxon>
        <taxon>Opalozoa</taxon>
        <taxon>Opalinata</taxon>
        <taxon>Blastocystidae</taxon>
        <taxon>Blastocystis</taxon>
    </lineage>
</organism>
<sequence length="818" mass="92966">MIPARFGAEAIFSHIKDSIANIKEGIRDVVLTVPLHSKPRYREDLIKAAMSQGFNVISILSEPAAIVNEYIHYTGAQDSVNVLGELYYMLTYYMNEDGYECTLVQVNNWQYPTSLDSIWEAIRESHIRINQMLNRNVSYLNCNGFVDQENRVVKSKLFLYVVGSLPSRPEISAKVKEELKELNPRYSNYPALATPIGAVAQANDMQLSRDCLCEVRMGSPSVALPLCLFKQVQATRGKLLLDDNSPMPLEFDPNPIVVDTNGGKFRVYAGKRENVYRMEGMEEEFIDLEKAFFLTALEWSSSSQTLRVQVHFWINEYGNMMIQEASSSVDTNSRRKFCSIYSRNLRQDGKLCNVQDEASRQLQQEYQNTWKMCCTCILKGQVEGILKGHKMDVNNPEYVNALNRDAIFSYLMQNPNTHSIVVNALCGVVGRIVKVTWLKDLRERKLLESMSCFFMANHFCQKVGLDLLIEITNQMNQFIPSLETRSVFRSSLKIFCDALLRPILQKALSYLPSCDSLLTPLSLTPEVIYITAASLRLVITVMSSDFSGTQGISDGDEVELIQLPSDWDTTICNERVLFSFFSLYHTQSLQLAQLALEAVLMFTAVRRSLFVSPQQTLSFYHVVVQGMNAILQQRAHLDDPTCHSLFAQCLAKMKTNIQLGELIKYPEFPVFFKSLSVFAADTLVSSGYFTDFPYILLFWSRIVEAMRFTNAPVTSVIPQIEMDSSIDTVIRAFVQSFASNRAMWENELENPLDNLELLQKYEEKLGILLTYRYEAVWGIVRDLMTGQLSVFNRLVQEMGNGPCSEEMKENAHCVDSGS</sequence>
<accession>A0A196SG95</accession>
<comment type="subcellular location">
    <subcellularLocation>
        <location evidence="2">Cytoplasm</location>
    </subcellularLocation>
    <subcellularLocation>
        <location evidence="1">Nucleus</location>
    </subcellularLocation>
</comment>
<evidence type="ECO:0000313" key="9">
    <source>
        <dbReference type="Proteomes" id="UP000078348"/>
    </source>
</evidence>
<keyword evidence="5" id="KW-0963">Cytoplasm</keyword>
<dbReference type="InterPro" id="IPR044189">
    <property type="entry name" value="XPO4/7-like"/>
</dbReference>
<gene>
    <name evidence="8" type="ORF">AV274_2200</name>
</gene>
<dbReference type="OrthoDB" id="244158at2759"/>
<evidence type="ECO:0000256" key="1">
    <source>
        <dbReference type="ARBA" id="ARBA00004123"/>
    </source>
</evidence>
<evidence type="ECO:0000256" key="6">
    <source>
        <dbReference type="ARBA" id="ARBA00022927"/>
    </source>
</evidence>
<name>A0A196SG95_BLAHN</name>
<dbReference type="GO" id="GO:0005049">
    <property type="term" value="F:nuclear export signal receptor activity"/>
    <property type="evidence" value="ECO:0007669"/>
    <property type="project" value="InterPro"/>
</dbReference>
<dbReference type="STRING" id="478820.A0A196SG95"/>
<keyword evidence="7" id="KW-0539">Nucleus</keyword>
<evidence type="ECO:0000256" key="3">
    <source>
        <dbReference type="ARBA" id="ARBA00009466"/>
    </source>
</evidence>
<reference evidence="8 9" key="1">
    <citation type="submission" date="2016-05" db="EMBL/GenBank/DDBJ databases">
        <title>Nuclear genome of Blastocystis sp. subtype 1 NandII.</title>
        <authorList>
            <person name="Gentekaki E."/>
            <person name="Curtis B."/>
            <person name="Stairs C."/>
            <person name="Eme L."/>
            <person name="Herman E."/>
            <person name="Klimes V."/>
            <person name="Arias M.C."/>
            <person name="Elias M."/>
            <person name="Hilliou F."/>
            <person name="Klute M."/>
            <person name="Malik S.-B."/>
            <person name="Pightling A."/>
            <person name="Rachubinski R."/>
            <person name="Salas D."/>
            <person name="Schlacht A."/>
            <person name="Suga H."/>
            <person name="Archibald J."/>
            <person name="Ball S.G."/>
            <person name="Clark G."/>
            <person name="Dacks J."/>
            <person name="Van Der Giezen M."/>
            <person name="Tsaousis A."/>
            <person name="Roger A."/>
        </authorList>
    </citation>
    <scope>NUCLEOTIDE SEQUENCE [LARGE SCALE GENOMIC DNA]</scope>
    <source>
        <strain evidence="9">ATCC 50177 / NandII</strain>
    </source>
</reference>
<keyword evidence="6" id="KW-0653">Protein transport</keyword>